<dbReference type="GO" id="GO:0019239">
    <property type="term" value="F:deaminase activity"/>
    <property type="evidence" value="ECO:0007669"/>
    <property type="project" value="TreeGrafter"/>
</dbReference>
<dbReference type="FunFam" id="3.30.1330.40:FF:000001">
    <property type="entry name" value="L-PSP family endoribonuclease"/>
    <property type="match status" value="1"/>
</dbReference>
<dbReference type="CDD" id="cd00448">
    <property type="entry name" value="YjgF_YER057c_UK114_family"/>
    <property type="match status" value="1"/>
</dbReference>
<dbReference type="PANTHER" id="PTHR11803">
    <property type="entry name" value="2-IMINOBUTANOATE/2-IMINOPROPANOATE DEAMINASE RIDA"/>
    <property type="match status" value="1"/>
</dbReference>
<proteinExistence type="inferred from homology"/>
<evidence type="ECO:0000313" key="2">
    <source>
        <dbReference type="EMBL" id="QQK78865.1"/>
    </source>
</evidence>
<dbReference type="SUPFAM" id="SSF55298">
    <property type="entry name" value="YjgF-like"/>
    <property type="match status" value="1"/>
</dbReference>
<dbReference type="EMBL" id="CP054706">
    <property type="protein sequence ID" value="QQK78865.1"/>
    <property type="molecule type" value="Genomic_DNA"/>
</dbReference>
<dbReference type="InterPro" id="IPR035959">
    <property type="entry name" value="RutC-like_sf"/>
</dbReference>
<protein>
    <submittedName>
        <fullName evidence="2">RidA family protein</fullName>
    </submittedName>
</protein>
<evidence type="ECO:0000313" key="3">
    <source>
        <dbReference type="Proteomes" id="UP000595349"/>
    </source>
</evidence>
<dbReference type="Gene3D" id="3.30.1330.40">
    <property type="entry name" value="RutC-like"/>
    <property type="match status" value="1"/>
</dbReference>
<dbReference type="PANTHER" id="PTHR11803:SF39">
    <property type="entry name" value="2-IMINOBUTANOATE_2-IMINOPROPANOATE DEAMINASE"/>
    <property type="match status" value="1"/>
</dbReference>
<keyword evidence="3" id="KW-1185">Reference proteome</keyword>
<dbReference type="NCBIfam" id="TIGR00004">
    <property type="entry name" value="Rid family detoxifying hydrolase"/>
    <property type="match status" value="1"/>
</dbReference>
<dbReference type="KEGG" id="scib:HUG20_02405"/>
<name>A0A7T6Z8N7_9BACI</name>
<dbReference type="GO" id="GO:0005829">
    <property type="term" value="C:cytosol"/>
    <property type="evidence" value="ECO:0007669"/>
    <property type="project" value="TreeGrafter"/>
</dbReference>
<dbReference type="RefSeq" id="WP_200087645.1">
    <property type="nucleotide sequence ID" value="NZ_CP054706.1"/>
</dbReference>
<dbReference type="InterPro" id="IPR006175">
    <property type="entry name" value="YjgF/YER057c/UK114"/>
</dbReference>
<sequence length="131" mass="14315">MKEKITTSLAPEPAGQYSQGVKVGNRIYVAGQTSLNVETGSIPDSLEEQTRQVFANIKHVLAVGGATLSDVVKVNVYLVNLDHFDEFNSVFKEFFTEEPFPVRTTVGSKLKGIEIEIDIIAEIECAVVSVL</sequence>
<accession>A0A7T6Z8N7</accession>
<organism evidence="2 3">
    <name type="scientific">Salicibibacter cibi</name>
    <dbReference type="NCBI Taxonomy" id="2743001"/>
    <lineage>
        <taxon>Bacteria</taxon>
        <taxon>Bacillati</taxon>
        <taxon>Bacillota</taxon>
        <taxon>Bacilli</taxon>
        <taxon>Bacillales</taxon>
        <taxon>Bacillaceae</taxon>
        <taxon>Salicibibacter</taxon>
    </lineage>
</organism>
<evidence type="ECO:0000256" key="1">
    <source>
        <dbReference type="ARBA" id="ARBA00010552"/>
    </source>
</evidence>
<reference evidence="2 3" key="1">
    <citation type="submission" date="2020-06" db="EMBL/GenBank/DDBJ databases">
        <title>Genomic analysis of Salicibibacter sp. NKC21-4.</title>
        <authorList>
            <person name="Oh Y.J."/>
        </authorList>
    </citation>
    <scope>NUCLEOTIDE SEQUENCE [LARGE SCALE GENOMIC DNA]</scope>
    <source>
        <strain evidence="2 3">NKC21-4</strain>
    </source>
</reference>
<comment type="similarity">
    <text evidence="1">Belongs to the RutC family.</text>
</comment>
<gene>
    <name evidence="2" type="ORF">HUG20_02405</name>
</gene>
<dbReference type="Pfam" id="PF01042">
    <property type="entry name" value="Ribonuc_L-PSP"/>
    <property type="match status" value="1"/>
</dbReference>
<dbReference type="AlphaFoldDB" id="A0A7T6Z8N7"/>
<dbReference type="InterPro" id="IPR006056">
    <property type="entry name" value="RidA"/>
</dbReference>
<dbReference type="Proteomes" id="UP000595349">
    <property type="component" value="Chromosome"/>
</dbReference>